<keyword evidence="5" id="KW-0539">Nucleus</keyword>
<dbReference type="GeneID" id="111281744"/>
<keyword evidence="2" id="KW-0805">Transcription regulation</keyword>
<organism evidence="8 9">
    <name type="scientific">Durio zibethinus</name>
    <name type="common">Durian</name>
    <dbReference type="NCBI Taxonomy" id="66656"/>
    <lineage>
        <taxon>Eukaryota</taxon>
        <taxon>Viridiplantae</taxon>
        <taxon>Streptophyta</taxon>
        <taxon>Embryophyta</taxon>
        <taxon>Tracheophyta</taxon>
        <taxon>Spermatophyta</taxon>
        <taxon>Magnoliopsida</taxon>
        <taxon>eudicotyledons</taxon>
        <taxon>Gunneridae</taxon>
        <taxon>Pentapetalae</taxon>
        <taxon>rosids</taxon>
        <taxon>malvids</taxon>
        <taxon>Malvales</taxon>
        <taxon>Malvaceae</taxon>
        <taxon>Helicteroideae</taxon>
        <taxon>Durio</taxon>
    </lineage>
</organism>
<dbReference type="Gene3D" id="2.40.330.10">
    <property type="entry name" value="DNA-binding pseudobarrel domain"/>
    <property type="match status" value="1"/>
</dbReference>
<dbReference type="PROSITE" id="PS50863">
    <property type="entry name" value="B3"/>
    <property type="match status" value="1"/>
</dbReference>
<dbReference type="PANTHER" id="PTHR31920:SF148">
    <property type="entry name" value="B3 DOMAIN-CONTAINING PROTEIN OS03G0621600"/>
    <property type="match status" value="1"/>
</dbReference>
<evidence type="ECO:0000256" key="4">
    <source>
        <dbReference type="ARBA" id="ARBA00023163"/>
    </source>
</evidence>
<dbReference type="Proteomes" id="UP000515121">
    <property type="component" value="Unplaced"/>
</dbReference>
<dbReference type="KEGG" id="dzi:111281744"/>
<dbReference type="InterPro" id="IPR003340">
    <property type="entry name" value="B3_DNA-bd"/>
</dbReference>
<protein>
    <submittedName>
        <fullName evidence="9">B3 domain-containing protein Os03g0622100-like</fullName>
    </submittedName>
</protein>
<feature type="compositionally biased region" description="Acidic residues" evidence="6">
    <location>
        <begin position="180"/>
        <end position="220"/>
    </location>
</feature>
<keyword evidence="3" id="KW-0238">DNA-binding</keyword>
<evidence type="ECO:0000313" key="9">
    <source>
        <dbReference type="RefSeq" id="XP_022725110.1"/>
    </source>
</evidence>
<evidence type="ECO:0000259" key="7">
    <source>
        <dbReference type="PROSITE" id="PS50863"/>
    </source>
</evidence>
<dbReference type="CDD" id="cd10017">
    <property type="entry name" value="B3_DNA"/>
    <property type="match status" value="1"/>
</dbReference>
<evidence type="ECO:0000256" key="5">
    <source>
        <dbReference type="ARBA" id="ARBA00023242"/>
    </source>
</evidence>
<keyword evidence="4" id="KW-0804">Transcription</keyword>
<name>A0A6P5X9L8_DURZI</name>
<dbReference type="AlphaFoldDB" id="A0A6P5X9L8"/>
<feature type="region of interest" description="Disordered" evidence="6">
    <location>
        <begin position="180"/>
        <end position="273"/>
    </location>
</feature>
<evidence type="ECO:0000256" key="6">
    <source>
        <dbReference type="SAM" id="MobiDB-lite"/>
    </source>
</evidence>
<evidence type="ECO:0000313" key="8">
    <source>
        <dbReference type="Proteomes" id="UP000515121"/>
    </source>
</evidence>
<evidence type="ECO:0000256" key="1">
    <source>
        <dbReference type="ARBA" id="ARBA00004123"/>
    </source>
</evidence>
<proteinExistence type="predicted"/>
<feature type="compositionally biased region" description="Acidic residues" evidence="6">
    <location>
        <begin position="228"/>
        <end position="261"/>
    </location>
</feature>
<accession>A0A6P5X9L8</accession>
<keyword evidence="8" id="KW-1185">Reference proteome</keyword>
<reference evidence="9" key="1">
    <citation type="submission" date="2025-08" db="UniProtKB">
        <authorList>
            <consortium name="RefSeq"/>
        </authorList>
    </citation>
    <scope>IDENTIFICATION</scope>
    <source>
        <tissue evidence="9">Fruit stalk</tissue>
    </source>
</reference>
<dbReference type="InterPro" id="IPR015300">
    <property type="entry name" value="DNA-bd_pseudobarrel_sf"/>
</dbReference>
<dbReference type="Pfam" id="PF02362">
    <property type="entry name" value="B3"/>
    <property type="match status" value="1"/>
</dbReference>
<dbReference type="GO" id="GO:0005634">
    <property type="term" value="C:nucleus"/>
    <property type="evidence" value="ECO:0007669"/>
    <property type="project" value="UniProtKB-SubCell"/>
</dbReference>
<gene>
    <name evidence="9" type="primary">LOC111281744</name>
</gene>
<dbReference type="RefSeq" id="XP_022725110.1">
    <property type="nucleotide sequence ID" value="XM_022869375.1"/>
</dbReference>
<dbReference type="PANTHER" id="PTHR31920">
    <property type="entry name" value="B3 DOMAIN-CONTAINING"/>
    <property type="match status" value="1"/>
</dbReference>
<dbReference type="GO" id="GO:0003677">
    <property type="term" value="F:DNA binding"/>
    <property type="evidence" value="ECO:0007669"/>
    <property type="project" value="UniProtKB-KW"/>
</dbReference>
<dbReference type="SUPFAM" id="SSF101936">
    <property type="entry name" value="DNA-binding pseudobarrel domain"/>
    <property type="match status" value="1"/>
</dbReference>
<evidence type="ECO:0000256" key="3">
    <source>
        <dbReference type="ARBA" id="ARBA00023125"/>
    </source>
</evidence>
<dbReference type="InterPro" id="IPR050655">
    <property type="entry name" value="Plant_B3_domain"/>
</dbReference>
<feature type="domain" description="TF-B3" evidence="7">
    <location>
        <begin position="104"/>
        <end position="167"/>
    </location>
</feature>
<evidence type="ECO:0000256" key="2">
    <source>
        <dbReference type="ARBA" id="ARBA00023015"/>
    </source>
</evidence>
<comment type="subcellular location">
    <subcellularLocation>
        <location evidence="1">Nucleus</location>
    </subcellularLocation>
</comment>
<sequence>MTCDVISLLHNDHVLSTSTCNNDVSSTSTPGRIVVKFSVLFVYRECALMGFQQCDEIQCICVTIVYWILFCKPCQKAIVVAFPELIFLIPSTAVVCSYELMPVTVTFRNCKGQYWHVKVEVNECNGQMFFKKGWRKFIDENSVKDKDILFFSCFGCFVFDVKVFRLDRCEKSVSHLVLDEQEDDDYDDDDDDEEFQEEGEDSEMELEEEAEEENDYDDFQEERKDSELELEEEENDDEDYHEEGEDKEQELVEEEENEEVLDSLNKRRGQKMNNKRNEGDLFFVCECICACM</sequence>
<dbReference type="OrthoDB" id="998930at2759"/>